<evidence type="ECO:0000259" key="2">
    <source>
        <dbReference type="Pfam" id="PF02738"/>
    </source>
</evidence>
<gene>
    <name evidence="4" type="ORF">CH338_22675</name>
</gene>
<dbReference type="Pfam" id="PF02738">
    <property type="entry name" value="MoCoBD_1"/>
    <property type="match status" value="1"/>
</dbReference>
<dbReference type="PANTHER" id="PTHR47495:SF1">
    <property type="entry name" value="BLL3820 PROTEIN"/>
    <property type="match status" value="1"/>
</dbReference>
<dbReference type="AlphaFoldDB" id="A0A327K606"/>
<dbReference type="InterPro" id="IPR052516">
    <property type="entry name" value="N-heterocyclic_Hydroxylase"/>
</dbReference>
<dbReference type="OrthoDB" id="7955330at2"/>
<organism evidence="4 5">
    <name type="scientific">Rhodoplanes elegans</name>
    <dbReference type="NCBI Taxonomy" id="29408"/>
    <lineage>
        <taxon>Bacteria</taxon>
        <taxon>Pseudomonadati</taxon>
        <taxon>Pseudomonadota</taxon>
        <taxon>Alphaproteobacteria</taxon>
        <taxon>Hyphomicrobiales</taxon>
        <taxon>Nitrobacteraceae</taxon>
        <taxon>Rhodoplanes</taxon>
    </lineage>
</organism>
<dbReference type="Pfam" id="PF20256">
    <property type="entry name" value="MoCoBD_2"/>
    <property type="match status" value="2"/>
</dbReference>
<dbReference type="Proteomes" id="UP000248863">
    <property type="component" value="Unassembled WGS sequence"/>
</dbReference>
<dbReference type="PANTHER" id="PTHR47495">
    <property type="entry name" value="ALDEHYDE DEHYDROGENASE"/>
    <property type="match status" value="1"/>
</dbReference>
<dbReference type="GO" id="GO:0016491">
    <property type="term" value="F:oxidoreductase activity"/>
    <property type="evidence" value="ECO:0007669"/>
    <property type="project" value="InterPro"/>
</dbReference>
<feature type="domain" description="Aldehyde oxidase/xanthine dehydrogenase second molybdopterin binding" evidence="3">
    <location>
        <begin position="19"/>
        <end position="136"/>
    </location>
</feature>
<evidence type="ECO:0000313" key="4">
    <source>
        <dbReference type="EMBL" id="RAI33356.1"/>
    </source>
</evidence>
<dbReference type="InterPro" id="IPR008274">
    <property type="entry name" value="AldOxase/xan_DH_MoCoBD1"/>
</dbReference>
<protein>
    <recommendedName>
        <fullName evidence="6">Aldehyde oxidase/xanthine dehydrogenase a/b hammerhead domain-containing protein</fullName>
    </recommendedName>
</protein>
<proteinExistence type="predicted"/>
<comment type="caution">
    <text evidence="4">The sequence shown here is derived from an EMBL/GenBank/DDBJ whole genome shotgun (WGS) entry which is preliminary data.</text>
</comment>
<dbReference type="InterPro" id="IPR012368">
    <property type="entry name" value="OxRdtase_Mopterin-bd_su_IorB"/>
</dbReference>
<sequence length="712" mass="76331">MIPNTLPQSLLDNPLLSDWVGFEAEGRVRVSTGKVEIGQGILTALVQIAAEELDVDPSRIRTVSGETSAGPNEGVTAGSTSVAMSGAAIRLACAEVRALFLTHGAERLGVSAETLDMEDGRIRRDGQDTGHDYWSLAGEVDLVRPATGGAPAKSPTRYRVVGQNLPRVDLPAKIEGRGFIHDMTAHDLLHARVVHRPWQNARLASLDEAAIRRAAGTPIEILRDGDFAAILGAREYAVQRAALVAREKAVWEGGTPLPDTTNSPDWLLAQPARSRTVDTGTPPADDDGEIVEATYWRPFQTYGSIGPSCGLSRLDEAGHLTVWSHTQNPYALRAQIARALDRPAETVTVLHRQAAGCYGHNTADDVAFDAAFLATRHPGRTVRVLFTREDEFLAAPMGAAMVIRMRAVLDAERRPNRLPKSWTIDLASPVHSNRPGSHGHHGLRSREALPNPPPQPAMRNDNPDAAGGGASRNAHALYDLPFHRMIHHTVDPIPLRTSSLRGLGAFANIFAIESFIDELAEAAGADAVAYRLALMSDPRARGVIEAAAEMCGWPGTAPVGEGRGLGLGFGRYKNRAAYMAVAAEVEVDESVRLVKIWGAADCGLVITPDGAVNQLEGGIIQAASWTLFEELRFADGKVATAMWDDYPILRFSQIPEIDIRLVGDDRDPPLGVGEAAMGPTAAAIGNAVARALGTRIRSLPLSRDRIMAALLA</sequence>
<feature type="region of interest" description="Disordered" evidence="1">
    <location>
        <begin position="427"/>
        <end position="470"/>
    </location>
</feature>
<dbReference type="SUPFAM" id="SSF56003">
    <property type="entry name" value="Molybdenum cofactor-binding domain"/>
    <property type="match status" value="2"/>
</dbReference>
<dbReference type="RefSeq" id="WP_111359357.1">
    <property type="nucleotide sequence ID" value="NZ_NHSK01000190.1"/>
</dbReference>
<keyword evidence="5" id="KW-1185">Reference proteome</keyword>
<dbReference type="Gene3D" id="3.90.1170.50">
    <property type="entry name" value="Aldehyde oxidase/xanthine dehydrogenase, a/b hammerhead"/>
    <property type="match status" value="1"/>
</dbReference>
<evidence type="ECO:0000313" key="5">
    <source>
        <dbReference type="Proteomes" id="UP000248863"/>
    </source>
</evidence>
<evidence type="ECO:0008006" key="6">
    <source>
        <dbReference type="Google" id="ProtNLM"/>
    </source>
</evidence>
<dbReference type="Gene3D" id="3.30.365.10">
    <property type="entry name" value="Aldehyde oxidase/xanthine dehydrogenase, molybdopterin binding domain"/>
    <property type="match status" value="4"/>
</dbReference>
<accession>A0A327K606</accession>
<feature type="domain" description="Aldehyde oxidase/xanthine dehydrogenase second molybdopterin binding" evidence="3">
    <location>
        <begin position="573"/>
        <end position="655"/>
    </location>
</feature>
<evidence type="ECO:0000256" key="1">
    <source>
        <dbReference type="SAM" id="MobiDB-lite"/>
    </source>
</evidence>
<reference evidence="4 5" key="1">
    <citation type="submission" date="2017-07" db="EMBL/GenBank/DDBJ databases">
        <title>Draft Genome Sequences of Select Purple Nonsulfur Bacteria.</title>
        <authorList>
            <person name="Lasarre B."/>
            <person name="Mckinlay J.B."/>
        </authorList>
    </citation>
    <scope>NUCLEOTIDE SEQUENCE [LARGE SCALE GENOMIC DNA]</scope>
    <source>
        <strain evidence="4 5">DSM 11907</strain>
    </source>
</reference>
<dbReference type="EMBL" id="NPEU01000365">
    <property type="protein sequence ID" value="RAI33356.1"/>
    <property type="molecule type" value="Genomic_DNA"/>
</dbReference>
<name>A0A327K606_9BRAD</name>
<feature type="domain" description="Aldehyde oxidase/xanthine dehydrogenase first molybdopterin binding" evidence="2">
    <location>
        <begin position="290"/>
        <end position="412"/>
    </location>
</feature>
<evidence type="ECO:0000259" key="3">
    <source>
        <dbReference type="Pfam" id="PF20256"/>
    </source>
</evidence>
<dbReference type="InterPro" id="IPR046867">
    <property type="entry name" value="AldOxase/xan_DH_MoCoBD2"/>
</dbReference>
<dbReference type="PIRSF" id="PIRSF036389">
    <property type="entry name" value="IOR_B"/>
    <property type="match status" value="1"/>
</dbReference>
<dbReference type="InterPro" id="IPR037165">
    <property type="entry name" value="AldOxase/xan_DH_Mopterin-bd_sf"/>
</dbReference>